<evidence type="ECO:0000313" key="8">
    <source>
        <dbReference type="EnsemblPlants" id="KQK11504"/>
    </source>
</evidence>
<evidence type="ECO:0000256" key="1">
    <source>
        <dbReference type="ARBA" id="ARBA00008773"/>
    </source>
</evidence>
<reference evidence="8" key="3">
    <citation type="submission" date="2018-08" db="UniProtKB">
        <authorList>
            <consortium name="EnsemblPlants"/>
        </authorList>
    </citation>
    <scope>IDENTIFICATION</scope>
    <source>
        <strain evidence="8">cv. Bd21</strain>
    </source>
</reference>
<dbReference type="Proteomes" id="UP000008810">
    <property type="component" value="Chromosome 2"/>
</dbReference>
<evidence type="ECO:0000256" key="2">
    <source>
        <dbReference type="ARBA" id="ARBA00022801"/>
    </source>
</evidence>
<dbReference type="GeneID" id="104582955"/>
<dbReference type="SUPFAM" id="SSF51445">
    <property type="entry name" value="(Trans)glycosidases"/>
    <property type="match status" value="1"/>
</dbReference>
<dbReference type="EMBL" id="CM000881">
    <property type="protein sequence ID" value="KQK11504.1"/>
    <property type="molecule type" value="Genomic_DNA"/>
</dbReference>
<dbReference type="Gene3D" id="3.20.20.80">
    <property type="entry name" value="Glycosidases"/>
    <property type="match status" value="1"/>
</dbReference>
<gene>
    <name evidence="8" type="primary">LOC104582955</name>
    <name evidence="7" type="ORF">BRADI_2g60542v3</name>
</gene>
<dbReference type="eggNOG" id="ENOG502QQ3M">
    <property type="taxonomic scope" value="Eukaryota"/>
</dbReference>
<proteinExistence type="inferred from homology"/>
<organism evidence="7">
    <name type="scientific">Brachypodium distachyon</name>
    <name type="common">Purple false brome</name>
    <name type="synonym">Trachynia distachya</name>
    <dbReference type="NCBI Taxonomy" id="15368"/>
    <lineage>
        <taxon>Eukaryota</taxon>
        <taxon>Viridiplantae</taxon>
        <taxon>Streptophyta</taxon>
        <taxon>Embryophyta</taxon>
        <taxon>Tracheophyta</taxon>
        <taxon>Spermatophyta</taxon>
        <taxon>Magnoliopsida</taxon>
        <taxon>Liliopsida</taxon>
        <taxon>Poales</taxon>
        <taxon>Poaceae</taxon>
        <taxon>BOP clade</taxon>
        <taxon>Pooideae</taxon>
        <taxon>Stipodae</taxon>
        <taxon>Brachypodieae</taxon>
        <taxon>Brachypodium</taxon>
    </lineage>
</organism>
<dbReference type="KEGG" id="bdi:104582955"/>
<dbReference type="HOGENOM" id="CLU_024953_0_0_1"/>
<reference evidence="7" key="2">
    <citation type="submission" date="2017-06" db="EMBL/GenBank/DDBJ databases">
        <title>WGS assembly of Brachypodium distachyon.</title>
        <authorList>
            <consortium name="The International Brachypodium Initiative"/>
            <person name="Lucas S."/>
            <person name="Harmon-Smith M."/>
            <person name="Lail K."/>
            <person name="Tice H."/>
            <person name="Grimwood J."/>
            <person name="Bruce D."/>
            <person name="Barry K."/>
            <person name="Shu S."/>
            <person name="Lindquist E."/>
            <person name="Wang M."/>
            <person name="Pitluck S."/>
            <person name="Vogel J.P."/>
            <person name="Garvin D.F."/>
            <person name="Mockler T.C."/>
            <person name="Schmutz J."/>
            <person name="Rokhsar D."/>
            <person name="Bevan M.W."/>
        </authorList>
    </citation>
    <scope>NUCLEOTIDE SEQUENCE</scope>
    <source>
        <strain evidence="7">Bd21</strain>
    </source>
</reference>
<dbReference type="InterPro" id="IPR017853">
    <property type="entry name" value="GH"/>
</dbReference>
<comment type="similarity">
    <text evidence="1 4">Belongs to the glycosyl hydrolase 17 family.</text>
</comment>
<dbReference type="PROSITE" id="PS00587">
    <property type="entry name" value="GLYCOSYL_HYDROL_F17"/>
    <property type="match status" value="1"/>
</dbReference>
<evidence type="ECO:0000256" key="6">
    <source>
        <dbReference type="SAM" id="SignalP"/>
    </source>
</evidence>
<dbReference type="InterPro" id="IPR000490">
    <property type="entry name" value="Glyco_hydro_17"/>
</dbReference>
<protein>
    <submittedName>
        <fullName evidence="7 8">Uncharacterized protein</fullName>
    </submittedName>
</protein>
<feature type="signal peptide" evidence="6">
    <location>
        <begin position="1"/>
        <end position="31"/>
    </location>
</feature>
<keyword evidence="9" id="KW-1185">Reference proteome</keyword>
<evidence type="ECO:0000256" key="4">
    <source>
        <dbReference type="RuleBase" id="RU004335"/>
    </source>
</evidence>
<evidence type="ECO:0000256" key="5">
    <source>
        <dbReference type="RuleBase" id="RU004336"/>
    </source>
</evidence>
<dbReference type="EnsemblPlants" id="KQK11504">
    <property type="protein sequence ID" value="KQK11504"/>
    <property type="gene ID" value="BRADI_2g60542v3"/>
</dbReference>
<reference evidence="7 8" key="1">
    <citation type="journal article" date="2010" name="Nature">
        <title>Genome sequencing and analysis of the model grass Brachypodium distachyon.</title>
        <authorList>
            <consortium name="International Brachypodium Initiative"/>
        </authorList>
    </citation>
    <scope>NUCLEOTIDE SEQUENCE [LARGE SCALE GENOMIC DNA]</scope>
    <source>
        <strain evidence="7">Bd21</strain>
        <strain evidence="8">cv. Bd21</strain>
    </source>
</reference>
<feature type="chain" id="PRO_5014094839" evidence="6">
    <location>
        <begin position="32"/>
        <end position="339"/>
    </location>
</feature>
<keyword evidence="6" id="KW-0732">Signal</keyword>
<dbReference type="GO" id="GO:0005975">
    <property type="term" value="P:carbohydrate metabolic process"/>
    <property type="evidence" value="ECO:0007669"/>
    <property type="project" value="InterPro"/>
</dbReference>
<keyword evidence="3 5" id="KW-0326">Glycosidase</keyword>
<dbReference type="OrthoDB" id="941679at2759"/>
<dbReference type="InterPro" id="IPR044965">
    <property type="entry name" value="Glyco_hydro_17_plant"/>
</dbReference>
<dbReference type="RefSeq" id="XP_010232805.1">
    <property type="nucleotide sequence ID" value="XM_010234503.3"/>
</dbReference>
<dbReference type="Pfam" id="PF00332">
    <property type="entry name" value="Glyco_hydro_17"/>
    <property type="match status" value="1"/>
</dbReference>
<dbReference type="OMA" id="MPYKVES"/>
<evidence type="ECO:0000256" key="3">
    <source>
        <dbReference type="ARBA" id="ARBA00023295"/>
    </source>
</evidence>
<keyword evidence="2 5" id="KW-0378">Hydrolase</keyword>
<sequence length="339" mass="34508">MAAASGQRASALAVALLVAGILASLPTEVRSIGVCYGVNGDNLPSPADVVALYKSKNIAGMRIYAPDEATLKALSGTGIELVMDVGGSLAALASDPAAATAWVAANVKPFVPGVKIKYIAAGNEVEGDATASIVPAMTNLNAALAAAGVSGVKVSTAVKTSVLGTSSPPSGGVFKDAYMAEVVRLLASTGAPLLANVYPYFAYAGSQGSIDLNFALFQPSSTSVPDNGLTYTNLFDAMVDAMYSAMEKCGGPTVPIVVSESGWPSAGGGPETTVDNARTYNQNLIGHVGNGTPKRPGTPLETYIFAMFNENLKGGAETEKHFGLFNGGPDKAPAYPMTF</sequence>
<dbReference type="FunFam" id="3.20.20.80:FF:000010">
    <property type="entry name" value="glucan endo-1,3-beta-glucosidase, basic"/>
    <property type="match status" value="1"/>
</dbReference>
<name>I1HV49_BRADI</name>
<evidence type="ECO:0000313" key="9">
    <source>
        <dbReference type="Proteomes" id="UP000008810"/>
    </source>
</evidence>
<dbReference type="Gramene" id="KQK11504">
    <property type="protein sequence ID" value="KQK11504"/>
    <property type="gene ID" value="BRADI_2g60542v3"/>
</dbReference>
<dbReference type="AlphaFoldDB" id="I1HV49"/>
<dbReference type="PANTHER" id="PTHR32227">
    <property type="entry name" value="GLUCAN ENDO-1,3-BETA-GLUCOSIDASE BG1-RELATED-RELATED"/>
    <property type="match status" value="1"/>
</dbReference>
<evidence type="ECO:0000313" key="7">
    <source>
        <dbReference type="EMBL" id="KQK11504.1"/>
    </source>
</evidence>
<dbReference type="GO" id="GO:0042973">
    <property type="term" value="F:glucan endo-1,3-beta-D-glucosidase activity"/>
    <property type="evidence" value="ECO:0007669"/>
    <property type="project" value="UniProtKB-ARBA"/>
</dbReference>
<accession>I1HV49</accession>